<protein>
    <submittedName>
        <fullName evidence="1">Uncharacterized protein</fullName>
    </submittedName>
</protein>
<keyword evidence="2" id="KW-1185">Reference proteome</keyword>
<dbReference type="EMBL" id="JAEFDC010000007">
    <property type="protein sequence ID" value="MBI1647175.1"/>
    <property type="molecule type" value="Genomic_DNA"/>
</dbReference>
<reference evidence="1 2" key="1">
    <citation type="journal article" date="2021" name="Int. J. Syst. Evol. Microbiol.">
        <title>Capnocytophaga periodontitidis sp. nov., isolated from subgingival plaque of periodontitis patient.</title>
        <authorList>
            <person name="Zhang Y."/>
            <person name="Qiao D."/>
            <person name="Shi W."/>
            <person name="Wu D."/>
            <person name="Cai M."/>
        </authorList>
    </citation>
    <scope>NUCLEOTIDE SEQUENCE [LARGE SCALE GENOMIC DNA]</scope>
    <source>
        <strain evidence="1 2">051621</strain>
    </source>
</reference>
<evidence type="ECO:0000313" key="1">
    <source>
        <dbReference type="EMBL" id="MBI1647175.1"/>
    </source>
</evidence>
<organism evidence="1 2">
    <name type="scientific">Capnocytophaga periodontitidis</name>
    <dbReference type="NCBI Taxonomy" id="2795027"/>
    <lineage>
        <taxon>Bacteria</taxon>
        <taxon>Pseudomonadati</taxon>
        <taxon>Bacteroidota</taxon>
        <taxon>Flavobacteriia</taxon>
        <taxon>Flavobacteriales</taxon>
        <taxon>Flavobacteriaceae</taxon>
        <taxon>Capnocytophaga</taxon>
    </lineage>
</organism>
<accession>A0ABS0SNN7</accession>
<evidence type="ECO:0000313" key="2">
    <source>
        <dbReference type="Proteomes" id="UP000641139"/>
    </source>
</evidence>
<comment type="caution">
    <text evidence="1">The sequence shown here is derived from an EMBL/GenBank/DDBJ whole genome shotgun (WGS) entry which is preliminary data.</text>
</comment>
<name>A0ABS0SNN7_9FLAO</name>
<gene>
    <name evidence="1" type="ORF">I7X30_08915</name>
</gene>
<sequence length="47" mass="5416">MVEKDGVIIDSIQVLRRGAEKFSFFFTDQSSDTVFIDMSKKVEQKSK</sequence>
<dbReference type="RefSeq" id="WP_198466810.1">
    <property type="nucleotide sequence ID" value="NZ_JAEFDC010000007.1"/>
</dbReference>
<dbReference type="Proteomes" id="UP000641139">
    <property type="component" value="Unassembled WGS sequence"/>
</dbReference>
<proteinExistence type="predicted"/>